<dbReference type="AlphaFoldDB" id="A0A1M7HBW4"/>
<evidence type="ECO:0000313" key="2">
    <source>
        <dbReference type="Proteomes" id="UP000184375"/>
    </source>
</evidence>
<dbReference type="EMBL" id="FRCR01000003">
    <property type="protein sequence ID" value="SHM25930.1"/>
    <property type="molecule type" value="Genomic_DNA"/>
</dbReference>
<proteinExistence type="predicted"/>
<protein>
    <submittedName>
        <fullName evidence="1">Uncharacterized protein</fullName>
    </submittedName>
</protein>
<evidence type="ECO:0000313" key="1">
    <source>
        <dbReference type="EMBL" id="SHM25930.1"/>
    </source>
</evidence>
<dbReference type="Proteomes" id="UP000184375">
    <property type="component" value="Unassembled WGS sequence"/>
</dbReference>
<keyword evidence="2" id="KW-1185">Reference proteome</keyword>
<name>A0A1M7HBW4_9FIRM</name>
<accession>A0A1M7HBW4</accession>
<dbReference type="STRING" id="447595.SAMN05660826_00572"/>
<gene>
    <name evidence="1" type="ORF">SAMN05660826_00572</name>
</gene>
<sequence length="66" mass="7601">MKAIFGDEVKKQNIFYQIDGRVKLISAITYIPILTTIGILAQNFECFARELLINSLGLREKFSLFF</sequence>
<reference evidence="2" key="1">
    <citation type="submission" date="2016-11" db="EMBL/GenBank/DDBJ databases">
        <authorList>
            <person name="Varghese N."/>
            <person name="Submissions S."/>
        </authorList>
    </citation>
    <scope>NUCLEOTIDE SEQUENCE [LARGE SCALE GENOMIC DNA]</scope>
    <source>
        <strain evidence="2">DSM 18802</strain>
    </source>
</reference>
<organism evidence="1 2">
    <name type="scientific">Caldanaerovirga acetigignens</name>
    <dbReference type="NCBI Taxonomy" id="447595"/>
    <lineage>
        <taxon>Bacteria</taxon>
        <taxon>Bacillati</taxon>
        <taxon>Bacillota</taxon>
        <taxon>Clostridia</taxon>
        <taxon>Thermosediminibacterales</taxon>
        <taxon>Thermosediminibacteraceae</taxon>
        <taxon>Caldanaerovirga</taxon>
    </lineage>
</organism>